<protein>
    <recommendedName>
        <fullName evidence="5">DUF4190 domain-containing protein</fullName>
    </recommendedName>
</protein>
<evidence type="ECO:0000256" key="2">
    <source>
        <dbReference type="SAM" id="Phobius"/>
    </source>
</evidence>
<organism evidence="3 4">
    <name type="scientific">Actinokineospora diospyrosa</name>
    <dbReference type="NCBI Taxonomy" id="103728"/>
    <lineage>
        <taxon>Bacteria</taxon>
        <taxon>Bacillati</taxon>
        <taxon>Actinomycetota</taxon>
        <taxon>Actinomycetes</taxon>
        <taxon>Pseudonocardiales</taxon>
        <taxon>Pseudonocardiaceae</taxon>
        <taxon>Actinokineospora</taxon>
    </lineage>
</organism>
<dbReference type="RefSeq" id="WP_253889269.1">
    <property type="nucleotide sequence ID" value="NZ_BAAAVB010000001.1"/>
</dbReference>
<proteinExistence type="predicted"/>
<keyword evidence="2" id="KW-0472">Membrane</keyword>
<sequence length="142" mass="14335">MSQPDPYGQAPAQQPGHPVDPNSGQFPVAPPPQAYAGQQPYGAQQFAPMPQQVVVAQYGPAPQNGPGTGGFVTGLLGLIFVWVPFVGLILAIIGVALSGVGIAKANRGEANNKGLAIAGLTCGAIALATWILLLIAVSSVVV</sequence>
<keyword evidence="2" id="KW-1133">Transmembrane helix</keyword>
<name>A0ABT1III5_9PSEU</name>
<evidence type="ECO:0000313" key="4">
    <source>
        <dbReference type="Proteomes" id="UP001205185"/>
    </source>
</evidence>
<feature type="transmembrane region" description="Helical" evidence="2">
    <location>
        <begin position="115"/>
        <end position="141"/>
    </location>
</feature>
<keyword evidence="4" id="KW-1185">Reference proteome</keyword>
<evidence type="ECO:0008006" key="5">
    <source>
        <dbReference type="Google" id="ProtNLM"/>
    </source>
</evidence>
<feature type="transmembrane region" description="Helical" evidence="2">
    <location>
        <begin position="79"/>
        <end position="103"/>
    </location>
</feature>
<comment type="caution">
    <text evidence="3">The sequence shown here is derived from an EMBL/GenBank/DDBJ whole genome shotgun (WGS) entry which is preliminary data.</text>
</comment>
<accession>A0ABT1III5</accession>
<dbReference type="Proteomes" id="UP001205185">
    <property type="component" value="Unassembled WGS sequence"/>
</dbReference>
<evidence type="ECO:0000256" key="1">
    <source>
        <dbReference type="SAM" id="MobiDB-lite"/>
    </source>
</evidence>
<feature type="region of interest" description="Disordered" evidence="1">
    <location>
        <begin position="1"/>
        <end position="40"/>
    </location>
</feature>
<keyword evidence="2" id="KW-0812">Transmembrane</keyword>
<reference evidence="3 4" key="1">
    <citation type="submission" date="2022-06" db="EMBL/GenBank/DDBJ databases">
        <title>Genomic Encyclopedia of Archaeal and Bacterial Type Strains, Phase II (KMG-II): from individual species to whole genera.</title>
        <authorList>
            <person name="Goeker M."/>
        </authorList>
    </citation>
    <scope>NUCLEOTIDE SEQUENCE [LARGE SCALE GENOMIC DNA]</scope>
    <source>
        <strain evidence="3 4">DSM 44255</strain>
    </source>
</reference>
<gene>
    <name evidence="3" type="ORF">LV75_004872</name>
</gene>
<evidence type="ECO:0000313" key="3">
    <source>
        <dbReference type="EMBL" id="MCP2272346.1"/>
    </source>
</evidence>
<dbReference type="EMBL" id="JAMTCO010000012">
    <property type="protein sequence ID" value="MCP2272346.1"/>
    <property type="molecule type" value="Genomic_DNA"/>
</dbReference>